<comment type="caution">
    <text evidence="2">The sequence shown here is derived from an EMBL/GenBank/DDBJ whole genome shotgun (WGS) entry which is preliminary data.</text>
</comment>
<dbReference type="PATRIC" id="fig|1702214.3.peg.1049"/>
<evidence type="ECO:0000313" key="3">
    <source>
        <dbReference type="Proteomes" id="UP000054172"/>
    </source>
</evidence>
<proteinExistence type="predicted"/>
<organism evidence="2 3">
    <name type="scientific">Candidatus [Bacteroides] periocalifornicus</name>
    <dbReference type="NCBI Taxonomy" id="1702214"/>
    <lineage>
        <taxon>Bacteria</taxon>
        <taxon>Pseudomonadati</taxon>
        <taxon>Bacteroidota</taxon>
    </lineage>
</organism>
<evidence type="ECO:0000313" key="2">
    <source>
        <dbReference type="EMBL" id="KQM08432.1"/>
    </source>
</evidence>
<dbReference type="AlphaFoldDB" id="A0A0Q4B5X5"/>
<keyword evidence="1" id="KW-0812">Transmembrane</keyword>
<name>A0A0Q4B5X5_9BACT</name>
<evidence type="ECO:0008006" key="4">
    <source>
        <dbReference type="Google" id="ProtNLM"/>
    </source>
</evidence>
<dbReference type="EMBL" id="LIIK01000038">
    <property type="protein sequence ID" value="KQM08432.1"/>
    <property type="molecule type" value="Genomic_DNA"/>
</dbReference>
<keyword evidence="1" id="KW-0472">Membrane</keyword>
<accession>A0A0Q4B5X5</accession>
<feature type="transmembrane region" description="Helical" evidence="1">
    <location>
        <begin position="6"/>
        <end position="24"/>
    </location>
</feature>
<protein>
    <recommendedName>
        <fullName evidence="4">DUF4340 domain-containing protein</fullName>
    </recommendedName>
</protein>
<reference evidence="2" key="1">
    <citation type="submission" date="2015-08" db="EMBL/GenBank/DDBJ databases">
        <title>Candidatus Bacteriodes Periocalifornicus.</title>
        <authorList>
            <person name="McLean J.S."/>
            <person name="Kelley S."/>
        </authorList>
    </citation>
    <scope>NUCLEOTIDE SEQUENCE [LARGE SCALE GENOMIC DNA]</scope>
    <source>
        <strain evidence="2">12B</strain>
    </source>
</reference>
<evidence type="ECO:0000256" key="1">
    <source>
        <dbReference type="SAM" id="Phobius"/>
    </source>
</evidence>
<keyword evidence="1" id="KW-1133">Transmembrane helix</keyword>
<sequence length="315" mass="34843">MVGRWQVWGGVAAVLLAAVVVLFVHRRGAHTLPSSLCPPDTARVEAIWLVRGADTLMLLRGKEGWQNQRNHRVSGAMVARLLSFASAVHPEFPLDSMQPPPAGRDSAAQPLGLRFQLRGGKRYGYRLTPWDSVQIRVVDAVRNRCYTARLQGYTPDIVGELSVRPVSWEENRLGVERPSDLQEVSVEWNGGDSLGFTLRIDTGLCASLQPYPGENEGQRLDTARVSAFLYSLTVLGLSVATDTISDAGRLYACAAVPFYTIRLLLRNGNELRYSCIAIPGERRYAYLLTPPENVGIIRLADWDAAMLQRVNLLSD</sequence>
<dbReference type="Proteomes" id="UP000054172">
    <property type="component" value="Unassembled WGS sequence"/>
</dbReference>
<gene>
    <name evidence="2" type="ORF">AL399_07290</name>
</gene>
<keyword evidence="3" id="KW-1185">Reference proteome</keyword>